<reference evidence="1" key="1">
    <citation type="journal article" date="2021" name="Proc. Natl. Acad. Sci. U.S.A.">
        <title>A Catalog of Tens of Thousands of Viruses from Human Metagenomes Reveals Hidden Associations with Chronic Diseases.</title>
        <authorList>
            <person name="Tisza M.J."/>
            <person name="Buck C.B."/>
        </authorList>
    </citation>
    <scope>NUCLEOTIDE SEQUENCE</scope>
    <source>
        <strain evidence="1">Ctprd3</strain>
    </source>
</reference>
<proteinExistence type="predicted"/>
<dbReference type="EMBL" id="BK032783">
    <property type="protein sequence ID" value="DAF60154.1"/>
    <property type="molecule type" value="Genomic_DNA"/>
</dbReference>
<name>A0A8S5TBM9_9CAUD</name>
<evidence type="ECO:0008006" key="2">
    <source>
        <dbReference type="Google" id="ProtNLM"/>
    </source>
</evidence>
<accession>A0A8S5TBM9</accession>
<evidence type="ECO:0000313" key="1">
    <source>
        <dbReference type="EMBL" id="DAF60154.1"/>
    </source>
</evidence>
<protein>
    <recommendedName>
        <fullName evidence="2">IrrE N-terminal-like domain-containing protein</fullName>
    </recommendedName>
</protein>
<sequence length="122" mass="13807">MIKQEIYLEKYDWNVIVCHVVNQEEVDEAIDVLSSIDCKGQPLLDAYDHISTNSPNKGLTYTNVSKNTSVVLICKSTSEGEYINSLTHEMFHVVAHICNHLGIDMQGEEPCYLMGWLCQSIL</sequence>
<organism evidence="1">
    <name type="scientific">Siphoviridae sp. ctprd3</name>
    <dbReference type="NCBI Taxonomy" id="2827943"/>
    <lineage>
        <taxon>Viruses</taxon>
        <taxon>Duplodnaviria</taxon>
        <taxon>Heunggongvirae</taxon>
        <taxon>Uroviricota</taxon>
        <taxon>Caudoviricetes</taxon>
    </lineage>
</organism>